<evidence type="ECO:0000259" key="3">
    <source>
        <dbReference type="Pfam" id="PF02913"/>
    </source>
</evidence>
<keyword evidence="2" id="KW-0274">FAD</keyword>
<dbReference type="InterPro" id="IPR004113">
    <property type="entry name" value="FAD-bd_oxidored_4_C"/>
</dbReference>
<feature type="domain" description="FAD-binding oxidoreductase/transferase type 4 C-terminal" evidence="3">
    <location>
        <begin position="9"/>
        <end position="34"/>
    </location>
</feature>
<proteinExistence type="predicted"/>
<evidence type="ECO:0000313" key="5">
    <source>
        <dbReference type="Proteomes" id="UP001501598"/>
    </source>
</evidence>
<evidence type="ECO:0000256" key="1">
    <source>
        <dbReference type="ARBA" id="ARBA00022630"/>
    </source>
</evidence>
<comment type="caution">
    <text evidence="4">The sequence shown here is derived from an EMBL/GenBank/DDBJ whole genome shotgun (WGS) entry which is preliminary data.</text>
</comment>
<gene>
    <name evidence="4" type="ORF">GCM10023175_27980</name>
</gene>
<dbReference type="EMBL" id="BAABGT010000032">
    <property type="protein sequence ID" value="GAA4546235.1"/>
    <property type="molecule type" value="Genomic_DNA"/>
</dbReference>
<keyword evidence="1" id="KW-0285">Flavoprotein</keyword>
<evidence type="ECO:0000313" key="4">
    <source>
        <dbReference type="EMBL" id="GAA4546235.1"/>
    </source>
</evidence>
<accession>A0ABP8RRK9</accession>
<dbReference type="InterPro" id="IPR016171">
    <property type="entry name" value="Vanillyl_alc_oxidase_C-sub2"/>
</dbReference>
<keyword evidence="5" id="KW-1185">Reference proteome</keyword>
<dbReference type="SUPFAM" id="SSF55103">
    <property type="entry name" value="FAD-linked oxidases, C-terminal domain"/>
    <property type="match status" value="1"/>
</dbReference>
<reference evidence="5" key="1">
    <citation type="journal article" date="2019" name="Int. J. Syst. Evol. Microbiol.">
        <title>The Global Catalogue of Microorganisms (GCM) 10K type strain sequencing project: providing services to taxonomists for standard genome sequencing and annotation.</title>
        <authorList>
            <consortium name="The Broad Institute Genomics Platform"/>
            <consortium name="The Broad Institute Genome Sequencing Center for Infectious Disease"/>
            <person name="Wu L."/>
            <person name="Ma J."/>
        </authorList>
    </citation>
    <scope>NUCLEOTIDE SEQUENCE [LARGE SCALE GENOMIC DNA]</scope>
    <source>
        <strain evidence="5">JCM 17906</strain>
    </source>
</reference>
<organism evidence="4 5">
    <name type="scientific">Pseudonocardia xishanensis</name>
    <dbReference type="NCBI Taxonomy" id="630995"/>
    <lineage>
        <taxon>Bacteria</taxon>
        <taxon>Bacillati</taxon>
        <taxon>Actinomycetota</taxon>
        <taxon>Actinomycetes</taxon>
        <taxon>Pseudonocardiales</taxon>
        <taxon>Pseudonocardiaceae</taxon>
        <taxon>Pseudonocardia</taxon>
    </lineage>
</organism>
<dbReference type="Proteomes" id="UP001501598">
    <property type="component" value="Unassembled WGS sequence"/>
</dbReference>
<dbReference type="Gene3D" id="1.10.45.10">
    <property type="entry name" value="Vanillyl-alcohol Oxidase, Chain A, domain 4"/>
    <property type="match status" value="1"/>
</dbReference>
<dbReference type="Pfam" id="PF02913">
    <property type="entry name" value="FAD-oxidase_C"/>
    <property type="match status" value="1"/>
</dbReference>
<dbReference type="RefSeq" id="WP_345417160.1">
    <property type="nucleotide sequence ID" value="NZ_BAABGT010000032.1"/>
</dbReference>
<protein>
    <recommendedName>
        <fullName evidence="3">FAD-binding oxidoreductase/transferase type 4 C-terminal domain-containing protein</fullName>
    </recommendedName>
</protein>
<name>A0ABP8RRK9_9PSEU</name>
<evidence type="ECO:0000256" key="2">
    <source>
        <dbReference type="ARBA" id="ARBA00022827"/>
    </source>
</evidence>
<dbReference type="InterPro" id="IPR016164">
    <property type="entry name" value="FAD-linked_Oxase-like_C"/>
</dbReference>
<sequence>MSSSGTPLTPAVAEMHRALRRALDPHGILNPGKVVPRTTS</sequence>